<keyword evidence="4" id="KW-1185">Reference proteome</keyword>
<gene>
    <name evidence="3" type="ORF">H9636_04615</name>
</gene>
<dbReference type="EMBL" id="JACSQA010000004">
    <property type="protein sequence ID" value="MBD8025937.1"/>
    <property type="molecule type" value="Genomic_DNA"/>
</dbReference>
<comment type="caution">
    <text evidence="3">The sequence shown here is derived from an EMBL/GenBank/DDBJ whole genome shotgun (WGS) entry which is preliminary data.</text>
</comment>
<evidence type="ECO:0000313" key="3">
    <source>
        <dbReference type="EMBL" id="MBD8025937.1"/>
    </source>
</evidence>
<proteinExistence type="inferred from homology"/>
<evidence type="ECO:0000256" key="2">
    <source>
        <dbReference type="ARBA" id="ARBA00022723"/>
    </source>
</evidence>
<accession>A0ABR8X9E7</accession>
<sequence length="159" mass="18533">MNKELLLKELHFLKDNMSHYILMYEEDLADWTPHNNLRSLFSLVNHISGIPMMTAAILEQLPDECIFPLDEPFMVQHIDTPGLYHFFLNGFKKLETFVNAIPNDEFNTKLIRHPFGEKVTPAKVTFDAITHLYHHRGQLHNYLKELGHSISTDTLFINS</sequence>
<comment type="similarity">
    <text evidence="1">Belongs to the DinB family.</text>
</comment>
<reference evidence="3 4" key="1">
    <citation type="submission" date="2020-08" db="EMBL/GenBank/DDBJ databases">
        <title>A Genomic Blueprint of the Chicken Gut Microbiome.</title>
        <authorList>
            <person name="Gilroy R."/>
            <person name="Ravi A."/>
            <person name="Getino M."/>
            <person name="Pursley I."/>
            <person name="Horton D.L."/>
            <person name="Alikhan N.-F."/>
            <person name="Baker D."/>
            <person name="Gharbi K."/>
            <person name="Hall N."/>
            <person name="Watson M."/>
            <person name="Adriaenssens E.M."/>
            <person name="Foster-Nyarko E."/>
            <person name="Jarju S."/>
            <person name="Secka A."/>
            <person name="Antonio M."/>
            <person name="Oren A."/>
            <person name="Chaudhuri R."/>
            <person name="La Ragione R.M."/>
            <person name="Hildebrand F."/>
            <person name="Pallen M.J."/>
        </authorList>
    </citation>
    <scope>NUCLEOTIDE SEQUENCE [LARGE SCALE GENOMIC DNA]</scope>
    <source>
        <strain evidence="3 4">Re31</strain>
    </source>
</reference>
<dbReference type="SUPFAM" id="SSF109854">
    <property type="entry name" value="DinB/YfiT-like putative metalloenzymes"/>
    <property type="match status" value="1"/>
</dbReference>
<dbReference type="InterPro" id="IPR034660">
    <property type="entry name" value="DinB/YfiT-like"/>
</dbReference>
<protein>
    <recommendedName>
        <fullName evidence="5">Damage-inducible protein DinB</fullName>
    </recommendedName>
</protein>
<dbReference type="Proteomes" id="UP000640930">
    <property type="component" value="Unassembled WGS sequence"/>
</dbReference>
<dbReference type="InterPro" id="IPR007837">
    <property type="entry name" value="DinB"/>
</dbReference>
<dbReference type="RefSeq" id="WP_191706459.1">
    <property type="nucleotide sequence ID" value="NZ_JACSQA010000004.1"/>
</dbReference>
<organism evidence="3 4">
    <name type="scientific">Ureibacillus galli</name>
    <dbReference type="NCBI Taxonomy" id="2762222"/>
    <lineage>
        <taxon>Bacteria</taxon>
        <taxon>Bacillati</taxon>
        <taxon>Bacillota</taxon>
        <taxon>Bacilli</taxon>
        <taxon>Bacillales</taxon>
        <taxon>Caryophanaceae</taxon>
        <taxon>Ureibacillus</taxon>
    </lineage>
</organism>
<dbReference type="Pfam" id="PF05163">
    <property type="entry name" value="DinB"/>
    <property type="match status" value="1"/>
</dbReference>
<evidence type="ECO:0008006" key="5">
    <source>
        <dbReference type="Google" id="ProtNLM"/>
    </source>
</evidence>
<evidence type="ECO:0000313" key="4">
    <source>
        <dbReference type="Proteomes" id="UP000640930"/>
    </source>
</evidence>
<dbReference type="Gene3D" id="1.20.120.450">
    <property type="entry name" value="dinb family like domain"/>
    <property type="match status" value="1"/>
</dbReference>
<evidence type="ECO:0000256" key="1">
    <source>
        <dbReference type="ARBA" id="ARBA00008635"/>
    </source>
</evidence>
<name>A0ABR8X9E7_9BACL</name>
<keyword evidence="2" id="KW-0479">Metal-binding</keyword>